<dbReference type="PANTHER" id="PTHR33480:SF1">
    <property type="entry name" value="TYR RECOMBINASE DOMAIN-CONTAINING PROTEIN"/>
    <property type="match status" value="1"/>
</dbReference>
<protein>
    <submittedName>
        <fullName evidence="1">Uncharacterized protein</fullName>
    </submittedName>
</protein>
<reference evidence="1" key="1">
    <citation type="journal article" date="2023" name="Insect Mol. Biol.">
        <title>Genome sequencing provides insights into the evolution of gene families encoding plant cell wall-degrading enzymes in longhorned beetles.</title>
        <authorList>
            <person name="Shin N.R."/>
            <person name="Okamura Y."/>
            <person name="Kirsch R."/>
            <person name="Pauchet Y."/>
        </authorList>
    </citation>
    <scope>NUCLEOTIDE SEQUENCE</scope>
    <source>
        <strain evidence="1">RBIC_L_NR</strain>
    </source>
</reference>
<evidence type="ECO:0000313" key="2">
    <source>
        <dbReference type="Proteomes" id="UP001162156"/>
    </source>
</evidence>
<dbReference type="Proteomes" id="UP001162156">
    <property type="component" value="Unassembled WGS sequence"/>
</dbReference>
<organism evidence="1 2">
    <name type="scientific">Rhamnusium bicolor</name>
    <dbReference type="NCBI Taxonomy" id="1586634"/>
    <lineage>
        <taxon>Eukaryota</taxon>
        <taxon>Metazoa</taxon>
        <taxon>Ecdysozoa</taxon>
        <taxon>Arthropoda</taxon>
        <taxon>Hexapoda</taxon>
        <taxon>Insecta</taxon>
        <taxon>Pterygota</taxon>
        <taxon>Neoptera</taxon>
        <taxon>Endopterygota</taxon>
        <taxon>Coleoptera</taxon>
        <taxon>Polyphaga</taxon>
        <taxon>Cucujiformia</taxon>
        <taxon>Chrysomeloidea</taxon>
        <taxon>Cerambycidae</taxon>
        <taxon>Lepturinae</taxon>
        <taxon>Rhagiini</taxon>
        <taxon>Rhamnusium</taxon>
    </lineage>
</organism>
<dbReference type="PANTHER" id="PTHR33480">
    <property type="entry name" value="SET DOMAIN-CONTAINING PROTEIN-RELATED"/>
    <property type="match status" value="1"/>
</dbReference>
<name>A0AAV8ZIG3_9CUCU</name>
<proteinExistence type="predicted"/>
<keyword evidence="2" id="KW-1185">Reference proteome</keyword>
<dbReference type="EMBL" id="JANEYF010001317">
    <property type="protein sequence ID" value="KAJ8964759.1"/>
    <property type="molecule type" value="Genomic_DNA"/>
</dbReference>
<dbReference type="AlphaFoldDB" id="A0AAV8ZIG3"/>
<comment type="caution">
    <text evidence="1">The sequence shown here is derived from an EMBL/GenBank/DDBJ whole genome shotgun (WGS) entry which is preliminary data.</text>
</comment>
<gene>
    <name evidence="1" type="ORF">NQ314_004650</name>
</gene>
<sequence length="251" mass="28978">MTKHEKEDSVREIMQVPKGDKKRKQMINLLRKEGNFTLLDENKIRPVQRSIHKDERQEDNEVAQEFMPCPYCKGIYRLTTVRKHSKTCLYCPQNEEKSNIASEGQNSLVFKASRVLFLDKLRLKNEVFPNMHADRASFYGKNDPVICQYAEDYLRKHKRPHIKNAVSNKIRELGRLLTSLEEIYGLNTMLQAMNTKHFDKVVHAAQIISGYDATSKTFQAPSLALHMKTILLAACLAAKTILLKQEPFASR</sequence>
<evidence type="ECO:0000313" key="1">
    <source>
        <dbReference type="EMBL" id="KAJ8964759.1"/>
    </source>
</evidence>
<accession>A0AAV8ZIG3</accession>